<dbReference type="Gene3D" id="1.10.10.10">
    <property type="entry name" value="Winged helix-like DNA-binding domain superfamily/Winged helix DNA-binding domain"/>
    <property type="match status" value="1"/>
</dbReference>
<dbReference type="AlphaFoldDB" id="A0A6N8KY58"/>
<keyword evidence="3" id="KW-1185">Reference proteome</keyword>
<dbReference type="InterPro" id="IPR036390">
    <property type="entry name" value="WH_DNA-bd_sf"/>
</dbReference>
<protein>
    <submittedName>
        <fullName evidence="2">ROK family protein</fullName>
    </submittedName>
</protein>
<evidence type="ECO:0000313" key="3">
    <source>
        <dbReference type="Proteomes" id="UP000435036"/>
    </source>
</evidence>
<gene>
    <name evidence="2" type="ORF">GQF63_08350</name>
</gene>
<dbReference type="RefSeq" id="WP_160368771.1">
    <property type="nucleotide sequence ID" value="NZ_WSQA01000005.1"/>
</dbReference>
<dbReference type="PANTHER" id="PTHR18964:SF149">
    <property type="entry name" value="BIFUNCTIONAL UDP-N-ACETYLGLUCOSAMINE 2-EPIMERASE_N-ACETYLMANNOSAMINE KINASE"/>
    <property type="match status" value="1"/>
</dbReference>
<comment type="caution">
    <text evidence="2">The sequence shown here is derived from an EMBL/GenBank/DDBJ whole genome shotgun (WGS) entry which is preliminary data.</text>
</comment>
<comment type="similarity">
    <text evidence="1">Belongs to the ROK (NagC/XylR) family.</text>
</comment>
<dbReference type="PANTHER" id="PTHR18964">
    <property type="entry name" value="ROK (REPRESSOR, ORF, KINASE) FAMILY"/>
    <property type="match status" value="1"/>
</dbReference>
<proteinExistence type="inferred from homology"/>
<name>A0A6N8KY58_9SPHI</name>
<dbReference type="SUPFAM" id="SSF53067">
    <property type="entry name" value="Actin-like ATPase domain"/>
    <property type="match status" value="1"/>
</dbReference>
<dbReference type="Gene3D" id="3.30.420.40">
    <property type="match status" value="2"/>
</dbReference>
<dbReference type="InterPro" id="IPR000600">
    <property type="entry name" value="ROK"/>
</dbReference>
<accession>A0A6N8KY58</accession>
<sequence>MNSVEKLFINPTNKNLKLARTAKKKFKVLQAVYEKGKASVNELMTSLDLSFPTLNSLLIELLDQNLITQHERGESIGGRKPNLYELRDELFRVLCIEMDRFGLKINYIDNNCNFLGKGKRYPLSLSRDLSNLPAFIDLVKKYVSDEKIDWNQISGLSISMPGLINKDNGENYTFFYEPNFNLQQHLEEAFGKTILISNDINIASVAEMNFGLMRNRADGLVILMDWGVSLGIIANGKLFLGKNGFAGEMGHISFVEDGELCYCGKRGCLETVASGTALVKRAKADIANGIPTLITNMFEDQDLRPTDILRAAADGDQYAIELISDISSQLGKAIAQFLQVLNPECIILAGTFANAASLITNPIQQQIQTYSMGKISKNCELHVSQLGENGPVLGLSRYFIERYFEDKLKMGENN</sequence>
<evidence type="ECO:0000313" key="2">
    <source>
        <dbReference type="EMBL" id="MVZ62027.1"/>
    </source>
</evidence>
<dbReference type="Pfam" id="PF00480">
    <property type="entry name" value="ROK"/>
    <property type="match status" value="1"/>
</dbReference>
<reference evidence="2 3" key="1">
    <citation type="submission" date="2019-12" db="EMBL/GenBank/DDBJ databases">
        <authorList>
            <person name="Dong K."/>
        </authorList>
    </citation>
    <scope>NUCLEOTIDE SEQUENCE [LARGE SCALE GENOMIC DNA]</scope>
    <source>
        <strain evidence="2 3">JCM 31225</strain>
    </source>
</reference>
<dbReference type="InterPro" id="IPR043129">
    <property type="entry name" value="ATPase_NBD"/>
</dbReference>
<dbReference type="OrthoDB" id="9810372at2"/>
<dbReference type="SUPFAM" id="SSF46785">
    <property type="entry name" value="Winged helix' DNA-binding domain"/>
    <property type="match status" value="1"/>
</dbReference>
<dbReference type="EMBL" id="WSQA01000005">
    <property type="protein sequence ID" value="MVZ62027.1"/>
    <property type="molecule type" value="Genomic_DNA"/>
</dbReference>
<organism evidence="2 3">
    <name type="scientific">Sphingobacterium humi</name>
    <dbReference type="NCBI Taxonomy" id="1796905"/>
    <lineage>
        <taxon>Bacteria</taxon>
        <taxon>Pseudomonadati</taxon>
        <taxon>Bacteroidota</taxon>
        <taxon>Sphingobacteriia</taxon>
        <taxon>Sphingobacteriales</taxon>
        <taxon>Sphingobacteriaceae</taxon>
        <taxon>Sphingobacterium</taxon>
    </lineage>
</organism>
<evidence type="ECO:0000256" key="1">
    <source>
        <dbReference type="ARBA" id="ARBA00006479"/>
    </source>
</evidence>
<dbReference type="InterPro" id="IPR036388">
    <property type="entry name" value="WH-like_DNA-bd_sf"/>
</dbReference>
<dbReference type="Proteomes" id="UP000435036">
    <property type="component" value="Unassembled WGS sequence"/>
</dbReference>